<dbReference type="InterPro" id="IPR013112">
    <property type="entry name" value="FAD-bd_8"/>
</dbReference>
<dbReference type="SFLD" id="SFLDS00052">
    <property type="entry name" value="Ferric_Reductase_Domain"/>
    <property type="match status" value="1"/>
</dbReference>
<evidence type="ECO:0000256" key="8">
    <source>
        <dbReference type="ARBA" id="ARBA00023004"/>
    </source>
</evidence>
<dbReference type="OMA" id="FTFAKEH"/>
<dbReference type="SFLD" id="SFLDG01169">
    <property type="entry name" value="NADPH_oxidase_subgroup_(NOX)"/>
    <property type="match status" value="1"/>
</dbReference>
<keyword evidence="10" id="KW-0325">Glycoprotein</keyword>
<evidence type="ECO:0000256" key="4">
    <source>
        <dbReference type="ARBA" id="ARBA00022692"/>
    </source>
</evidence>
<dbReference type="InterPro" id="IPR013121">
    <property type="entry name" value="Fe_red_NAD-bd_6"/>
</dbReference>
<evidence type="ECO:0000256" key="1">
    <source>
        <dbReference type="ARBA" id="ARBA00004651"/>
    </source>
</evidence>
<organism evidence="14 15">
    <name type="scientific">Capitella teleta</name>
    <name type="common">Polychaete worm</name>
    <dbReference type="NCBI Taxonomy" id="283909"/>
    <lineage>
        <taxon>Eukaryota</taxon>
        <taxon>Metazoa</taxon>
        <taxon>Spiralia</taxon>
        <taxon>Lophotrochozoa</taxon>
        <taxon>Annelida</taxon>
        <taxon>Polychaeta</taxon>
        <taxon>Sedentaria</taxon>
        <taxon>Scolecida</taxon>
        <taxon>Capitellidae</taxon>
        <taxon>Capitella</taxon>
    </lineage>
</organism>
<proteinExistence type="predicted"/>
<evidence type="ECO:0000256" key="7">
    <source>
        <dbReference type="ARBA" id="ARBA00023002"/>
    </source>
</evidence>
<protein>
    <recommendedName>
        <fullName evidence="13">FAD-binding FR-type domain-containing protein</fullName>
    </recommendedName>
</protein>
<keyword evidence="7" id="KW-0560">Oxidoreductase</keyword>
<name>X2ATU6_CAPTE</name>
<dbReference type="InterPro" id="IPR013130">
    <property type="entry name" value="Fe3_Rdtase_TM_dom"/>
</dbReference>
<dbReference type="AlphaFoldDB" id="X2ATU6"/>
<evidence type="ECO:0000259" key="13">
    <source>
        <dbReference type="PROSITE" id="PS51384"/>
    </source>
</evidence>
<evidence type="ECO:0000256" key="11">
    <source>
        <dbReference type="ARBA" id="ARBA00049908"/>
    </source>
</evidence>
<keyword evidence="15" id="KW-1185">Reference proteome</keyword>
<reference evidence="15" key="2">
    <citation type="journal article" date="2013" name="Nature">
        <title>Insights into bilaterian evolution from three spiralian genomes.</title>
        <authorList>
            <person name="Simakov O."/>
            <person name="Marletaz F."/>
            <person name="Cho S.J."/>
            <person name="Edsinger-Gonzales E."/>
            <person name="Havlak P."/>
            <person name="Hellsten U."/>
            <person name="Kuo D.H."/>
            <person name="Larsson T."/>
            <person name="Lv J."/>
            <person name="Arendt D."/>
            <person name="Savage R."/>
            <person name="Osoegawa K."/>
            <person name="de Jong P."/>
            <person name="Grimwood J."/>
            <person name="Chapman J.A."/>
            <person name="Shapiro H."/>
            <person name="Aerts A."/>
            <person name="Otillar R.P."/>
            <person name="Terry A.Y."/>
            <person name="Boore J.L."/>
            <person name="Grigoriev I.V."/>
            <person name="Lindberg D.R."/>
            <person name="Seaver E.C."/>
            <person name="Weisblat D.A."/>
            <person name="Putnam N.H."/>
            <person name="Rokhsar D.S."/>
        </authorList>
    </citation>
    <scope>NUCLEOTIDE SEQUENCE</scope>
    <source>
        <strain evidence="15">I ESC-2004</strain>
    </source>
</reference>
<evidence type="ECO:0000256" key="5">
    <source>
        <dbReference type="ARBA" id="ARBA00022723"/>
    </source>
</evidence>
<dbReference type="EMBL" id="AMQN01010483">
    <property type="status" value="NOT_ANNOTATED_CDS"/>
    <property type="molecule type" value="Genomic_DNA"/>
</dbReference>
<keyword evidence="3" id="KW-0349">Heme</keyword>
<dbReference type="Pfam" id="PF08030">
    <property type="entry name" value="NAD_binding_6"/>
    <property type="match status" value="1"/>
</dbReference>
<evidence type="ECO:0000256" key="2">
    <source>
        <dbReference type="ARBA" id="ARBA00022475"/>
    </source>
</evidence>
<dbReference type="InterPro" id="IPR039261">
    <property type="entry name" value="FNR_nucleotide-bd"/>
</dbReference>
<dbReference type="GO" id="GO:0043020">
    <property type="term" value="C:NADPH oxidase complex"/>
    <property type="evidence" value="ECO:0007669"/>
    <property type="project" value="TreeGrafter"/>
</dbReference>
<dbReference type="Gene3D" id="2.40.30.10">
    <property type="entry name" value="Translation factors"/>
    <property type="match status" value="1"/>
</dbReference>
<dbReference type="EnsemblMetazoa" id="CapteT223007">
    <property type="protein sequence ID" value="CapteP223007"/>
    <property type="gene ID" value="CapteG223007"/>
</dbReference>
<dbReference type="GO" id="GO:0006952">
    <property type="term" value="P:defense response"/>
    <property type="evidence" value="ECO:0007669"/>
    <property type="project" value="TreeGrafter"/>
</dbReference>
<evidence type="ECO:0000313" key="14">
    <source>
        <dbReference type="EnsemblMetazoa" id="CapteP223007"/>
    </source>
</evidence>
<evidence type="ECO:0000256" key="9">
    <source>
        <dbReference type="ARBA" id="ARBA00023136"/>
    </source>
</evidence>
<dbReference type="GO" id="GO:0042554">
    <property type="term" value="P:superoxide anion generation"/>
    <property type="evidence" value="ECO:0007669"/>
    <property type="project" value="TreeGrafter"/>
</dbReference>
<dbReference type="GO" id="GO:0046872">
    <property type="term" value="F:metal ion binding"/>
    <property type="evidence" value="ECO:0007669"/>
    <property type="project" value="UniProtKB-KW"/>
</dbReference>
<keyword evidence="6 12" id="KW-1133">Transmembrane helix</keyword>
<evidence type="ECO:0000256" key="12">
    <source>
        <dbReference type="SAM" id="Phobius"/>
    </source>
</evidence>
<evidence type="ECO:0000256" key="3">
    <source>
        <dbReference type="ARBA" id="ARBA00022617"/>
    </source>
</evidence>
<dbReference type="Pfam" id="PF01794">
    <property type="entry name" value="Ferric_reduct"/>
    <property type="match status" value="1"/>
</dbReference>
<dbReference type="CDD" id="cd06186">
    <property type="entry name" value="NOX_Duox_like_FAD_NADP"/>
    <property type="match status" value="1"/>
</dbReference>
<keyword evidence="9 12" id="KW-0472">Membrane</keyword>
<dbReference type="InterPro" id="IPR000778">
    <property type="entry name" value="Cyt_b245_heavy_chain"/>
</dbReference>
<feature type="domain" description="FAD-binding FR-type" evidence="13">
    <location>
        <begin position="298"/>
        <end position="405"/>
    </location>
</feature>
<dbReference type="FunFam" id="3.40.50.80:FF:000004">
    <property type="entry name" value="NADPH oxidase isoform 2"/>
    <property type="match status" value="1"/>
</dbReference>
<dbReference type="FunFam" id="2.40.30.10:FF:000030">
    <property type="entry name" value="cytochrome b-245 heavy chain"/>
    <property type="match status" value="1"/>
</dbReference>
<sequence>MADICELMNYMLITNQLFISLQTLFLIINIVLFVVYFMKFYNGKQYYYLNQMLGLSLPFARASAGALNFNCMLILLPVCRNLITLMRGSCQRCCYRNTLRQLDKHIMLHKLCAYTICFWTAVHYFAHCFNFERFILAWSSPNNSTKELLATLSAIKQDGDQNWVNPIRSPLTNPMLELFKNIPGYTGVLITIPLIFIVTSSTELIRRSYFEVFWFTHHLFVVFFIALVTHGLGGVVRMQTNLADHDPEYCSLGDRYKYWGVLPECPLPNFQGGGAQTWKWVIGPMVLYVIERIVRFVRSEQKVTVVKVIEHPSRVVELQMQKSGFTTEPGQYVFLKCPSISHLEWHPFTLTSSPQEDFFSVHVRIAGDWTAKLAELCCHDEYQVHDSSTLPKISVDGPFGTCSEDVFRYQVDVLVAAGIGVTPFASVLKDIWFKKCDADHQMKLRKVYFYWICPDTNAFEWFVDLLKCVEDQMIEMNQADFLEINIFWTRGWSARQANIIGKTVTEETDVITGLMHKTKFGRPNWDLEFERIAQSNPDTRVGVFFCGPKVLSSTLHKMSNKYSQSRASGTNFVYNKENF</sequence>
<dbReference type="Pfam" id="PF08022">
    <property type="entry name" value="FAD_binding_8"/>
    <property type="match status" value="1"/>
</dbReference>
<dbReference type="Proteomes" id="UP000014760">
    <property type="component" value="Unassembled WGS sequence"/>
</dbReference>
<dbReference type="SUPFAM" id="SSF52343">
    <property type="entry name" value="Ferredoxin reductase-like, C-terminal NADP-linked domain"/>
    <property type="match status" value="1"/>
</dbReference>
<keyword evidence="2" id="KW-1003">Cell membrane</keyword>
<feature type="transmembrane region" description="Helical" evidence="12">
    <location>
        <begin position="58"/>
        <end position="79"/>
    </location>
</feature>
<dbReference type="SFLD" id="SFLDG01168">
    <property type="entry name" value="Ferric_reductase_subgroup_(FRE"/>
    <property type="match status" value="1"/>
</dbReference>
<accession>X2ATU6</accession>
<dbReference type="Gene3D" id="3.40.50.80">
    <property type="entry name" value="Nucleotide-binding domain of ferredoxin-NADP reductase (FNR) module"/>
    <property type="match status" value="1"/>
</dbReference>
<reference evidence="14" key="3">
    <citation type="submission" date="2015-06" db="UniProtKB">
        <authorList>
            <consortium name="EnsemblMetazoa"/>
        </authorList>
    </citation>
    <scope>IDENTIFICATION</scope>
</reference>
<dbReference type="GO" id="GO:0016175">
    <property type="term" value="F:superoxide-generating NAD(P)H oxidase activity"/>
    <property type="evidence" value="ECO:0007669"/>
    <property type="project" value="TreeGrafter"/>
</dbReference>
<evidence type="ECO:0000256" key="6">
    <source>
        <dbReference type="ARBA" id="ARBA00022989"/>
    </source>
</evidence>
<feature type="transmembrane region" description="Helical" evidence="12">
    <location>
        <begin position="212"/>
        <end position="232"/>
    </location>
</feature>
<reference evidence="15" key="1">
    <citation type="submission" date="2012-12" db="EMBL/GenBank/DDBJ databases">
        <authorList>
            <person name="Hellsten U."/>
            <person name="Grimwood J."/>
            <person name="Chapman J.A."/>
            <person name="Shapiro H."/>
            <person name="Aerts A."/>
            <person name="Otillar R.P."/>
            <person name="Terry A.Y."/>
            <person name="Boore J.L."/>
            <person name="Simakov O."/>
            <person name="Marletaz F."/>
            <person name="Cho S.-J."/>
            <person name="Edsinger-Gonzales E."/>
            <person name="Havlak P."/>
            <person name="Kuo D.-H."/>
            <person name="Larsson T."/>
            <person name="Lv J."/>
            <person name="Arendt D."/>
            <person name="Savage R."/>
            <person name="Osoegawa K."/>
            <person name="de Jong P."/>
            <person name="Lindberg D.R."/>
            <person name="Seaver E.C."/>
            <person name="Weisblat D.A."/>
            <person name="Putnam N.H."/>
            <person name="Grigoriev I.V."/>
            <person name="Rokhsar D.S."/>
        </authorList>
    </citation>
    <scope>NUCLEOTIDE SEQUENCE</scope>
    <source>
        <strain evidence="15">I ESC-2004</strain>
    </source>
</reference>
<keyword evidence="8" id="KW-0408">Iron</keyword>
<dbReference type="SUPFAM" id="SSF63380">
    <property type="entry name" value="Riboflavin synthase domain-like"/>
    <property type="match status" value="1"/>
</dbReference>
<dbReference type="PANTHER" id="PTHR11972:SF191">
    <property type="entry name" value="FAD-BINDING FR-TYPE DOMAIN-CONTAINING PROTEIN"/>
    <property type="match status" value="1"/>
</dbReference>
<evidence type="ECO:0000256" key="10">
    <source>
        <dbReference type="ARBA" id="ARBA00023180"/>
    </source>
</evidence>
<dbReference type="InterPro" id="IPR017927">
    <property type="entry name" value="FAD-bd_FR_type"/>
</dbReference>
<dbReference type="PANTHER" id="PTHR11972">
    <property type="entry name" value="NADPH OXIDASE"/>
    <property type="match status" value="1"/>
</dbReference>
<dbReference type="InterPro" id="IPR050369">
    <property type="entry name" value="RBOH/FRE"/>
</dbReference>
<comment type="catalytic activity">
    <reaction evidence="11">
        <text>NADPH + 2 O2 = 2 superoxide + NADP(+) + H(+)</text>
        <dbReference type="Rhea" id="RHEA:63180"/>
        <dbReference type="ChEBI" id="CHEBI:15378"/>
        <dbReference type="ChEBI" id="CHEBI:15379"/>
        <dbReference type="ChEBI" id="CHEBI:18421"/>
        <dbReference type="ChEBI" id="CHEBI:57783"/>
        <dbReference type="ChEBI" id="CHEBI:58349"/>
    </reaction>
</comment>
<dbReference type="InterPro" id="IPR017938">
    <property type="entry name" value="Riboflavin_synthase-like_b-brl"/>
</dbReference>
<keyword evidence="5" id="KW-0479">Metal-binding</keyword>
<comment type="subcellular location">
    <subcellularLocation>
        <location evidence="1">Cell membrane</location>
        <topology evidence="1">Multi-pass membrane protein</topology>
    </subcellularLocation>
</comment>
<feature type="transmembrane region" description="Helical" evidence="12">
    <location>
        <begin position="182"/>
        <end position="200"/>
    </location>
</feature>
<feature type="transmembrane region" description="Helical" evidence="12">
    <location>
        <begin position="106"/>
        <end position="126"/>
    </location>
</feature>
<dbReference type="PROSITE" id="PS51384">
    <property type="entry name" value="FAD_FR"/>
    <property type="match status" value="1"/>
</dbReference>
<evidence type="ECO:0000313" key="15">
    <source>
        <dbReference type="Proteomes" id="UP000014760"/>
    </source>
</evidence>
<dbReference type="HOGENOM" id="CLU_005646_3_1_1"/>
<feature type="transmembrane region" description="Helical" evidence="12">
    <location>
        <begin position="17"/>
        <end position="38"/>
    </location>
</feature>
<keyword evidence="4 12" id="KW-0812">Transmembrane</keyword>
<dbReference type="PRINTS" id="PR00466">
    <property type="entry name" value="GP91PHOX"/>
</dbReference>